<comment type="caution">
    <text evidence="2">The sequence shown here is derived from an EMBL/GenBank/DDBJ whole genome shotgun (WGS) entry which is preliminary data.</text>
</comment>
<dbReference type="PROSITE" id="PS50011">
    <property type="entry name" value="PROTEIN_KINASE_DOM"/>
    <property type="match status" value="1"/>
</dbReference>
<dbReference type="SUPFAM" id="SSF56112">
    <property type="entry name" value="Protein kinase-like (PK-like)"/>
    <property type="match status" value="1"/>
</dbReference>
<feature type="domain" description="Protein kinase" evidence="1">
    <location>
        <begin position="105"/>
        <end position="250"/>
    </location>
</feature>
<dbReference type="AlphaFoldDB" id="A0A397IPA2"/>
<dbReference type="Gene3D" id="1.10.510.10">
    <property type="entry name" value="Transferase(Phosphotransferase) domain 1"/>
    <property type="match status" value="1"/>
</dbReference>
<gene>
    <name evidence="2" type="ORF">Glove_195g14</name>
</gene>
<dbReference type="InterPro" id="IPR001245">
    <property type="entry name" value="Ser-Thr/Tyr_kinase_cat_dom"/>
</dbReference>
<proteinExistence type="predicted"/>
<protein>
    <recommendedName>
        <fullName evidence="1">Protein kinase domain-containing protein</fullName>
    </recommendedName>
</protein>
<organism evidence="2 3">
    <name type="scientific">Diversispora epigaea</name>
    <dbReference type="NCBI Taxonomy" id="1348612"/>
    <lineage>
        <taxon>Eukaryota</taxon>
        <taxon>Fungi</taxon>
        <taxon>Fungi incertae sedis</taxon>
        <taxon>Mucoromycota</taxon>
        <taxon>Glomeromycotina</taxon>
        <taxon>Glomeromycetes</taxon>
        <taxon>Diversisporales</taxon>
        <taxon>Diversisporaceae</taxon>
        <taxon>Diversispora</taxon>
    </lineage>
</organism>
<keyword evidence="3" id="KW-1185">Reference proteome</keyword>
<dbReference type="GO" id="GO:0004672">
    <property type="term" value="F:protein kinase activity"/>
    <property type="evidence" value="ECO:0007669"/>
    <property type="project" value="InterPro"/>
</dbReference>
<dbReference type="InterPro" id="IPR011009">
    <property type="entry name" value="Kinase-like_dom_sf"/>
</dbReference>
<dbReference type="OrthoDB" id="2425228at2759"/>
<dbReference type="GO" id="GO:0005524">
    <property type="term" value="F:ATP binding"/>
    <property type="evidence" value="ECO:0007669"/>
    <property type="project" value="InterPro"/>
</dbReference>
<accession>A0A397IPA2</accession>
<reference evidence="2 3" key="1">
    <citation type="submission" date="2018-08" db="EMBL/GenBank/DDBJ databases">
        <title>Genome and evolution of the arbuscular mycorrhizal fungus Diversispora epigaea (formerly Glomus versiforme) and its bacterial endosymbionts.</title>
        <authorList>
            <person name="Sun X."/>
            <person name="Fei Z."/>
            <person name="Harrison M."/>
        </authorList>
    </citation>
    <scope>NUCLEOTIDE SEQUENCE [LARGE SCALE GENOMIC DNA]</scope>
    <source>
        <strain evidence="2 3">IT104</strain>
    </source>
</reference>
<sequence>MITRNFNRNAIYPPPPLNLSTIGDSRKRNAYDIFLKNVVQELMRQNVTDKIIIRKVIEILWRNSSTNERMAYRILVIILIMIDKIEKIKMITRNFNRNAIYPPPPLNLSTIGDSRKRNAYDIFLKNVVQELMRQNVTDKIIIRKVIEILWRNSSTNERMANFTLDNTFNLLVVCYGLAKDPNTHDYKLVLDYYNNDLRHFLKDNYHALTLFKKYKIIDMRTRSLNKIHQKNVVHRDLHSGNILYDAYVLR</sequence>
<name>A0A397IPA2_9GLOM</name>
<evidence type="ECO:0000313" key="2">
    <source>
        <dbReference type="EMBL" id="RHZ76622.1"/>
    </source>
</evidence>
<evidence type="ECO:0000259" key="1">
    <source>
        <dbReference type="PROSITE" id="PS50011"/>
    </source>
</evidence>
<dbReference type="EMBL" id="PQFF01000183">
    <property type="protein sequence ID" value="RHZ76622.1"/>
    <property type="molecule type" value="Genomic_DNA"/>
</dbReference>
<dbReference type="InterPro" id="IPR000719">
    <property type="entry name" value="Prot_kinase_dom"/>
</dbReference>
<dbReference type="Proteomes" id="UP000266861">
    <property type="component" value="Unassembled WGS sequence"/>
</dbReference>
<evidence type="ECO:0000313" key="3">
    <source>
        <dbReference type="Proteomes" id="UP000266861"/>
    </source>
</evidence>
<dbReference type="Pfam" id="PF07714">
    <property type="entry name" value="PK_Tyr_Ser-Thr"/>
    <property type="match status" value="1"/>
</dbReference>